<evidence type="ECO:0000313" key="2">
    <source>
        <dbReference type="EMBL" id="CAG9791718.1"/>
    </source>
</evidence>
<feature type="compositionally biased region" description="Basic and acidic residues" evidence="1">
    <location>
        <begin position="111"/>
        <end position="133"/>
    </location>
</feature>
<feature type="region of interest" description="Disordered" evidence="1">
    <location>
        <begin position="271"/>
        <end position="314"/>
    </location>
</feature>
<protein>
    <submittedName>
        <fullName evidence="2">Uncharacterized protein</fullName>
    </submittedName>
</protein>
<accession>A0A9N9R7A6</accession>
<name>A0A9N9R7A6_9NEOP</name>
<reference evidence="2" key="2">
    <citation type="submission" date="2022-10" db="EMBL/GenBank/DDBJ databases">
        <authorList>
            <consortium name="ENA_rothamsted_submissions"/>
            <consortium name="culmorum"/>
            <person name="King R."/>
        </authorList>
    </citation>
    <scope>NUCLEOTIDE SEQUENCE</scope>
</reference>
<keyword evidence="3" id="KW-1185">Reference proteome</keyword>
<proteinExistence type="predicted"/>
<feature type="region of interest" description="Disordered" evidence="1">
    <location>
        <begin position="111"/>
        <end position="147"/>
    </location>
</feature>
<feature type="compositionally biased region" description="Basic residues" evidence="1">
    <location>
        <begin position="285"/>
        <end position="305"/>
    </location>
</feature>
<sequence length="398" mass="45806">MTPPSNIEKGDFDITSKVIKHLRNNLNARGVDVNVVLEIVENAKLIEEFNYSVNSNTTKTGVADNEQSVIVEERTEPELTVTNISTIIKETEKNATKEHLYVIRTEEEKKYKRETEIESDSSRIDGKKDDKSKINTPQSETLDTDNSLNNLALGDLTFLNNNLVDDDIHVITFEVNDSSILVPIEDNSPISRSEKNCHQKPKTDSVIQIRSPKVSPFVRKHLIIPSPIKKTTTPRVMNRIGAISSEEWRQFESLKEEEKQKKKDAIEERKLQRQKNKEEKQKQKIERKKIKAVNSTKRKVKGLTTKKKDDDSDPEFILESTKKRKFNDIKDKAKEGEQTNCDLVKVKPNKIKILSDILITPGTPAKETNKENRIINRRETFRNEKELEDFLNSDINDE</sequence>
<reference evidence="2" key="1">
    <citation type="submission" date="2021-12" db="EMBL/GenBank/DDBJ databases">
        <authorList>
            <person name="King R."/>
        </authorList>
    </citation>
    <scope>NUCLEOTIDE SEQUENCE</scope>
</reference>
<dbReference type="EMBL" id="OU893335">
    <property type="protein sequence ID" value="CAG9791718.1"/>
    <property type="molecule type" value="Genomic_DNA"/>
</dbReference>
<feature type="compositionally biased region" description="Polar residues" evidence="1">
    <location>
        <begin position="134"/>
        <end position="147"/>
    </location>
</feature>
<evidence type="ECO:0000256" key="1">
    <source>
        <dbReference type="SAM" id="MobiDB-lite"/>
    </source>
</evidence>
<dbReference type="AlphaFoldDB" id="A0A9N9R7A6"/>
<gene>
    <name evidence="2" type="ORF">DIATSA_LOCUS9315</name>
</gene>
<organism evidence="2 3">
    <name type="scientific">Diatraea saccharalis</name>
    <name type="common">sugarcane borer</name>
    <dbReference type="NCBI Taxonomy" id="40085"/>
    <lineage>
        <taxon>Eukaryota</taxon>
        <taxon>Metazoa</taxon>
        <taxon>Ecdysozoa</taxon>
        <taxon>Arthropoda</taxon>
        <taxon>Hexapoda</taxon>
        <taxon>Insecta</taxon>
        <taxon>Pterygota</taxon>
        <taxon>Neoptera</taxon>
        <taxon>Endopterygota</taxon>
        <taxon>Lepidoptera</taxon>
        <taxon>Glossata</taxon>
        <taxon>Ditrysia</taxon>
        <taxon>Pyraloidea</taxon>
        <taxon>Crambidae</taxon>
        <taxon>Crambinae</taxon>
        <taxon>Diatraea</taxon>
    </lineage>
</organism>
<evidence type="ECO:0000313" key="3">
    <source>
        <dbReference type="Proteomes" id="UP001153714"/>
    </source>
</evidence>
<dbReference type="OrthoDB" id="71166at2759"/>
<dbReference type="Proteomes" id="UP001153714">
    <property type="component" value="Chromosome 4"/>
</dbReference>
<feature type="compositionally biased region" description="Basic and acidic residues" evidence="1">
    <location>
        <begin position="271"/>
        <end position="284"/>
    </location>
</feature>